<organism evidence="6 7">
    <name type="scientific">Dickeya phage Luksen</name>
    <dbReference type="NCBI Taxonomy" id="2320192"/>
    <lineage>
        <taxon>Viruses</taxon>
        <taxon>Duplodnaviria</taxon>
        <taxon>Heunggongvirae</taxon>
        <taxon>Uroviricota</taxon>
        <taxon>Caudoviricetes</taxon>
        <taxon>Autographivirales</taxon>
        <taxon>Autotranscriptaviridae</taxon>
        <taxon>Studiervirinae</taxon>
        <taxon>Aarhusvirus</taxon>
        <taxon>Aarhusvirus luksen</taxon>
    </lineage>
</organism>
<comment type="similarity">
    <text evidence="1">Belongs to the N-acetylmuramoyl-L-alanine amidase 2 family.</text>
</comment>
<dbReference type="InterPro" id="IPR036505">
    <property type="entry name" value="Amidase/PGRP_sf"/>
</dbReference>
<dbReference type="GO" id="GO:0008270">
    <property type="term" value="F:zinc ion binding"/>
    <property type="evidence" value="ECO:0007669"/>
    <property type="project" value="InterPro"/>
</dbReference>
<dbReference type="InterPro" id="IPR015510">
    <property type="entry name" value="PGRP"/>
</dbReference>
<evidence type="ECO:0000313" key="6">
    <source>
        <dbReference type="EMBL" id="AXY81848.1"/>
    </source>
</evidence>
<keyword evidence="3" id="KW-0081">Bacteriolytic enzyme</keyword>
<feature type="domain" description="Peptidoglycan recognition protein family" evidence="5">
    <location>
        <begin position="2"/>
        <end position="127"/>
    </location>
</feature>
<reference evidence="7" key="1">
    <citation type="submission" date="2018-08" db="EMBL/GenBank/DDBJ databases">
        <title>SRE bacteriophages.</title>
        <authorList>
            <person name="Carstens A.B."/>
            <person name="Djurhuus A.M."/>
            <person name="Kot W."/>
            <person name="Hansen L.H."/>
        </authorList>
    </citation>
    <scope>NUCLEOTIDE SEQUENCE [LARGE SCALE GENOMIC DNA]</scope>
</reference>
<dbReference type="SMART" id="SM00644">
    <property type="entry name" value="Ami_2"/>
    <property type="match status" value="1"/>
</dbReference>
<dbReference type="CDD" id="cd06583">
    <property type="entry name" value="PGRP"/>
    <property type="match status" value="1"/>
</dbReference>
<dbReference type="GO" id="GO:0001897">
    <property type="term" value="P:symbiont-mediated cytolysis of host cell"/>
    <property type="evidence" value="ECO:0007669"/>
    <property type="project" value="UniProtKB-ARBA"/>
</dbReference>
<dbReference type="SUPFAM" id="SSF55846">
    <property type="entry name" value="N-acetylmuramoyl-L-alanine amidase-like"/>
    <property type="match status" value="1"/>
</dbReference>
<keyword evidence="7" id="KW-1185">Reference proteome</keyword>
<evidence type="ECO:0000313" key="7">
    <source>
        <dbReference type="Proteomes" id="UP000262020"/>
    </source>
</evidence>
<dbReference type="Pfam" id="PF01510">
    <property type="entry name" value="Amidase_2"/>
    <property type="match status" value="1"/>
</dbReference>
<dbReference type="Gene3D" id="3.40.80.10">
    <property type="entry name" value="Peptidoglycan recognition protein-like"/>
    <property type="match status" value="1"/>
</dbReference>
<dbReference type="GO" id="GO:0009253">
    <property type="term" value="P:peptidoglycan catabolic process"/>
    <property type="evidence" value="ECO:0007669"/>
    <property type="project" value="InterPro"/>
</dbReference>
<accession>A0A385IFR3</accession>
<dbReference type="EMBL" id="MH807815">
    <property type="protein sequence ID" value="AXY81848.1"/>
    <property type="molecule type" value="Genomic_DNA"/>
</dbReference>
<dbReference type="SMART" id="SM00701">
    <property type="entry name" value="PGRP"/>
    <property type="match status" value="1"/>
</dbReference>
<dbReference type="GeneID" id="55003032"/>
<protein>
    <submittedName>
        <fullName evidence="6">Lysozyme</fullName>
    </submittedName>
</protein>
<evidence type="ECO:0000256" key="2">
    <source>
        <dbReference type="ARBA" id="ARBA00022529"/>
    </source>
</evidence>
<keyword evidence="2" id="KW-0929">Antimicrobial</keyword>
<proteinExistence type="inferred from homology"/>
<evidence type="ECO:0000259" key="4">
    <source>
        <dbReference type="SMART" id="SM00644"/>
    </source>
</evidence>
<sequence length="155" mass="16992">MSSAVQFKTRKETNFIVIHCAATRPSMDVGVREIRQWHKQRGFFDIGYHYVIRRNGVIEEGRKQDQVGAHVAGYNSESVGICLVGGVPENNVNGFEANFTDAQMVSLKALVGKLQADYKTAKVVGHHHLDSGKACPSFAVDLWMNTGAVKTASKG</sequence>
<evidence type="ECO:0000256" key="3">
    <source>
        <dbReference type="ARBA" id="ARBA00022638"/>
    </source>
</evidence>
<dbReference type="GO" id="GO:0042742">
    <property type="term" value="P:defense response to bacterium"/>
    <property type="evidence" value="ECO:0007669"/>
    <property type="project" value="UniProtKB-KW"/>
</dbReference>
<dbReference type="Proteomes" id="UP000262020">
    <property type="component" value="Segment"/>
</dbReference>
<dbReference type="KEGG" id="vg:55003032"/>
<feature type="domain" description="N-acetylmuramoyl-L-alanine amidase" evidence="4">
    <location>
        <begin position="2"/>
        <end position="137"/>
    </location>
</feature>
<dbReference type="PANTHER" id="PTHR11022:SF41">
    <property type="entry name" value="PEPTIDOGLYCAN-RECOGNITION PROTEIN LC-RELATED"/>
    <property type="match status" value="1"/>
</dbReference>
<dbReference type="InterPro" id="IPR002502">
    <property type="entry name" value="Amidase_domain"/>
</dbReference>
<evidence type="ECO:0000259" key="5">
    <source>
        <dbReference type="SMART" id="SM00701"/>
    </source>
</evidence>
<dbReference type="InterPro" id="IPR006619">
    <property type="entry name" value="PGRP_domain_met/bac"/>
</dbReference>
<name>A0A385IFR3_9CAUD</name>
<dbReference type="PANTHER" id="PTHR11022">
    <property type="entry name" value="PEPTIDOGLYCAN RECOGNITION PROTEIN"/>
    <property type="match status" value="1"/>
</dbReference>
<dbReference type="RefSeq" id="YP_009812000.1">
    <property type="nucleotide sequence ID" value="NC_048059.1"/>
</dbReference>
<dbReference type="GO" id="GO:0008745">
    <property type="term" value="F:N-acetylmuramoyl-L-alanine amidase activity"/>
    <property type="evidence" value="ECO:0007669"/>
    <property type="project" value="InterPro"/>
</dbReference>
<evidence type="ECO:0000256" key="1">
    <source>
        <dbReference type="ARBA" id="ARBA00007553"/>
    </source>
</evidence>